<dbReference type="CDD" id="cd19769">
    <property type="entry name" value="Bbox2_TRIM16-like"/>
    <property type="match status" value="1"/>
</dbReference>
<dbReference type="SMART" id="SM00336">
    <property type="entry name" value="BBOX"/>
    <property type="match status" value="1"/>
</dbReference>
<dbReference type="SUPFAM" id="SSF58010">
    <property type="entry name" value="Fibrinogen coiled-coil and central regions"/>
    <property type="match status" value="1"/>
</dbReference>
<feature type="coiled-coil region" evidence="5">
    <location>
        <begin position="70"/>
        <end position="169"/>
    </location>
</feature>
<evidence type="ECO:0000256" key="4">
    <source>
        <dbReference type="PROSITE-ProRule" id="PRU00024"/>
    </source>
</evidence>
<protein>
    <recommendedName>
        <fullName evidence="7">B box-type domain-containing protein</fullName>
    </recommendedName>
</protein>
<evidence type="ECO:0000256" key="6">
    <source>
        <dbReference type="SAM" id="MobiDB-lite"/>
    </source>
</evidence>
<evidence type="ECO:0000313" key="9">
    <source>
        <dbReference type="Proteomes" id="UP000694569"/>
    </source>
</evidence>
<dbReference type="SUPFAM" id="SSF49899">
    <property type="entry name" value="Concanavalin A-like lectins/glucanases"/>
    <property type="match status" value="1"/>
</dbReference>
<feature type="region of interest" description="Disordered" evidence="6">
    <location>
        <begin position="1"/>
        <end position="20"/>
    </location>
</feature>
<dbReference type="PROSITE" id="PS50119">
    <property type="entry name" value="ZF_BBOX"/>
    <property type="match status" value="1"/>
</dbReference>
<dbReference type="GO" id="GO:0008270">
    <property type="term" value="F:zinc ion binding"/>
    <property type="evidence" value="ECO:0007669"/>
    <property type="project" value="UniProtKB-KW"/>
</dbReference>
<dbReference type="GeneTree" id="ENSGT01030000234583"/>
<proteinExistence type="predicted"/>
<dbReference type="InterPro" id="IPR000315">
    <property type="entry name" value="Znf_B-box"/>
</dbReference>
<keyword evidence="2 4" id="KW-0863">Zinc-finger</keyword>
<keyword evidence="9" id="KW-1185">Reference proteome</keyword>
<dbReference type="Gene3D" id="2.60.120.920">
    <property type="match status" value="1"/>
</dbReference>
<dbReference type="Ensembl" id="ENSLLET00000029324.1">
    <property type="protein sequence ID" value="ENSLLEP00000028219.1"/>
    <property type="gene ID" value="ENSLLEG00000017961.1"/>
</dbReference>
<dbReference type="PANTHER" id="PTHR25465">
    <property type="entry name" value="B-BOX DOMAIN CONTAINING"/>
    <property type="match status" value="1"/>
</dbReference>
<evidence type="ECO:0000256" key="5">
    <source>
        <dbReference type="SAM" id="Coils"/>
    </source>
</evidence>
<dbReference type="InterPro" id="IPR051051">
    <property type="entry name" value="E3_ubiq-ligase_TRIM/RNF"/>
</dbReference>
<evidence type="ECO:0000256" key="2">
    <source>
        <dbReference type="ARBA" id="ARBA00022771"/>
    </source>
</evidence>
<dbReference type="InterPro" id="IPR043136">
    <property type="entry name" value="B30.2/SPRY_sf"/>
</dbReference>
<feature type="domain" description="B box-type" evidence="7">
    <location>
        <begin position="21"/>
        <end position="62"/>
    </location>
</feature>
<dbReference type="SUPFAM" id="SSF57845">
    <property type="entry name" value="B-box zinc-binding domain"/>
    <property type="match status" value="1"/>
</dbReference>
<evidence type="ECO:0000256" key="3">
    <source>
        <dbReference type="ARBA" id="ARBA00022833"/>
    </source>
</evidence>
<dbReference type="PANTHER" id="PTHR25465:SF41">
    <property type="entry name" value="E3 UBIQUITIN-PROTEIN LIGASE RNF135"/>
    <property type="match status" value="1"/>
</dbReference>
<dbReference type="Pfam" id="PF00643">
    <property type="entry name" value="zf-B_box"/>
    <property type="match status" value="1"/>
</dbReference>
<name>A0A8C5PVD4_9ANUR</name>
<keyword evidence="5" id="KW-0175">Coiled coil</keyword>
<evidence type="ECO:0000259" key="7">
    <source>
        <dbReference type="PROSITE" id="PS50119"/>
    </source>
</evidence>
<accession>A0A8C5PVD4</accession>
<keyword evidence="3" id="KW-0862">Zinc</keyword>
<organism evidence="8 9">
    <name type="scientific">Leptobrachium leishanense</name>
    <name type="common">Leishan spiny toad</name>
    <dbReference type="NCBI Taxonomy" id="445787"/>
    <lineage>
        <taxon>Eukaryota</taxon>
        <taxon>Metazoa</taxon>
        <taxon>Chordata</taxon>
        <taxon>Craniata</taxon>
        <taxon>Vertebrata</taxon>
        <taxon>Euteleostomi</taxon>
        <taxon>Amphibia</taxon>
        <taxon>Batrachia</taxon>
        <taxon>Anura</taxon>
        <taxon>Pelobatoidea</taxon>
        <taxon>Megophryidae</taxon>
        <taxon>Leptobrachium</taxon>
    </lineage>
</organism>
<evidence type="ECO:0000256" key="1">
    <source>
        <dbReference type="ARBA" id="ARBA00022723"/>
    </source>
</evidence>
<dbReference type="Gene3D" id="3.30.160.60">
    <property type="entry name" value="Classic Zinc Finger"/>
    <property type="match status" value="1"/>
</dbReference>
<reference evidence="8" key="1">
    <citation type="submission" date="2025-08" db="UniProtKB">
        <authorList>
            <consortium name="Ensembl"/>
        </authorList>
    </citation>
    <scope>IDENTIFICATION</scope>
</reference>
<dbReference type="OrthoDB" id="6105938at2759"/>
<keyword evidence="1" id="KW-0479">Metal-binding</keyword>
<dbReference type="SMART" id="SM00502">
    <property type="entry name" value="BBC"/>
    <property type="match status" value="1"/>
</dbReference>
<dbReference type="AlphaFoldDB" id="A0A8C5PVD4"/>
<reference evidence="8" key="2">
    <citation type="submission" date="2025-09" db="UniProtKB">
        <authorList>
            <consortium name="Ensembl"/>
        </authorList>
    </citation>
    <scope>IDENTIFICATION</scope>
</reference>
<dbReference type="InterPro" id="IPR003649">
    <property type="entry name" value="Bbox_C"/>
</dbReference>
<dbReference type="Proteomes" id="UP000694569">
    <property type="component" value="Unplaced"/>
</dbReference>
<evidence type="ECO:0000313" key="8">
    <source>
        <dbReference type="Ensembl" id="ENSLLEP00000028219.1"/>
    </source>
</evidence>
<sequence length="309" mass="35515">MHLSVHSTTDGHDLTEPTGLLENRNCSVHNELLRYYCFQHNACICQSCYVSREHRGHQVESLFEASERKKEKLRKVLGRLTSRKKDTEKRVSVLKDRMREFEEQANSMEVRVMALIRDMKEQLDILEKRVLSEISRQRGQVFIHISDLVQELEIKKDELFAKILQIEEVCNMNDPFSVLQGREADRVATYNAEMEGNGERYDGGAQIVGDLDEVLVSVTLQTAFDDMVTRLKSRNPLFLSSLSDIELDVNTAANNIVISRDLKMASWSLIDQCYPQVPGRMETCQVLSTKSIPSRHYWEVETSGSGEFH</sequence>
<dbReference type="InterPro" id="IPR013320">
    <property type="entry name" value="ConA-like_dom_sf"/>
</dbReference>